<name>A0A343C611_FUCDI</name>
<dbReference type="InterPro" id="IPR036789">
    <property type="entry name" value="Ribosomal_uL6-like_a/b-dom_sf"/>
</dbReference>
<dbReference type="GeneID" id="32889219"/>
<dbReference type="Gene3D" id="3.90.930.12">
    <property type="entry name" value="Ribosomal protein L6, alpha-beta domain"/>
    <property type="match status" value="1"/>
</dbReference>
<dbReference type="GO" id="GO:0006412">
    <property type="term" value="P:translation"/>
    <property type="evidence" value="ECO:0007669"/>
    <property type="project" value="InterPro"/>
</dbReference>
<evidence type="ECO:0000313" key="6">
    <source>
        <dbReference type="EMBL" id="ARI50014.1"/>
    </source>
</evidence>
<geneLocation type="mitochondrion" evidence="6"/>
<evidence type="ECO:0000256" key="3">
    <source>
        <dbReference type="ARBA" id="ARBA00023274"/>
    </source>
</evidence>
<dbReference type="PANTHER" id="PTHR11655">
    <property type="entry name" value="60S/50S RIBOSOMAL PROTEIN L6/L9"/>
    <property type="match status" value="1"/>
</dbReference>
<accession>A0A343C611</accession>
<sequence length="163" mass="18274">MNTRMYRLPVGVDCLSNQGKVRISGPCGVVVFDSSSKLYRKGNILIFLPKLTKYYSSIFTQAVLGVVLGYTIELNLKGIGYRVSKEKGELILYLGYSHSIILEIPKEITVTLDKKIFSLMSANYGLLQNFATKIRSYRLPDSYKGAGVLYNNEIVNCKQGKKN</sequence>
<protein>
    <submittedName>
        <fullName evidence="6">Ribosomal protein L6</fullName>
    </submittedName>
</protein>
<dbReference type="InterPro" id="IPR019906">
    <property type="entry name" value="Ribosomal_uL6_bac-type"/>
</dbReference>
<dbReference type="PANTHER" id="PTHR11655:SF14">
    <property type="entry name" value="LARGE RIBOSOMAL SUBUNIT PROTEIN UL6M"/>
    <property type="match status" value="1"/>
</dbReference>
<evidence type="ECO:0000256" key="1">
    <source>
        <dbReference type="ARBA" id="ARBA00009356"/>
    </source>
</evidence>
<dbReference type="GO" id="GO:0005840">
    <property type="term" value="C:ribosome"/>
    <property type="evidence" value="ECO:0007669"/>
    <property type="project" value="UniProtKB-KW"/>
</dbReference>
<dbReference type="PIRSF" id="PIRSF002162">
    <property type="entry name" value="Ribosomal_L6"/>
    <property type="match status" value="1"/>
</dbReference>
<evidence type="ECO:0000256" key="2">
    <source>
        <dbReference type="ARBA" id="ARBA00022980"/>
    </source>
</evidence>
<keyword evidence="6" id="KW-0496">Mitochondrion</keyword>
<dbReference type="InterPro" id="IPR000702">
    <property type="entry name" value="Ribosomal_uL6-like"/>
</dbReference>
<dbReference type="Pfam" id="PF00347">
    <property type="entry name" value="Ribosomal_L6"/>
    <property type="match status" value="1"/>
</dbReference>
<dbReference type="AlphaFoldDB" id="A0A343C611"/>
<feature type="domain" description="Large ribosomal subunit protein uL6 alpha-beta" evidence="5">
    <location>
        <begin position="78"/>
        <end position="150"/>
    </location>
</feature>
<keyword evidence="2 4" id="KW-0689">Ribosomal protein</keyword>
<keyword evidence="3 4" id="KW-0687">Ribonucleoprotein</keyword>
<dbReference type="PRINTS" id="PR00059">
    <property type="entry name" value="RIBOSOMALL6"/>
</dbReference>
<dbReference type="EMBL" id="KY678904">
    <property type="protein sequence ID" value="ARI50014.1"/>
    <property type="molecule type" value="Genomic_DNA"/>
</dbReference>
<comment type="similarity">
    <text evidence="1 4">Belongs to the universal ribosomal protein uL6 family.</text>
</comment>
<dbReference type="GO" id="GO:0003735">
    <property type="term" value="F:structural constituent of ribosome"/>
    <property type="evidence" value="ECO:0007669"/>
    <property type="project" value="InterPro"/>
</dbReference>
<gene>
    <name evidence="6" type="primary">rpl6</name>
</gene>
<proteinExistence type="inferred from homology"/>
<dbReference type="SUPFAM" id="SSF56053">
    <property type="entry name" value="Ribosomal protein L6"/>
    <property type="match status" value="1"/>
</dbReference>
<evidence type="ECO:0000259" key="5">
    <source>
        <dbReference type="Pfam" id="PF00347"/>
    </source>
</evidence>
<dbReference type="RefSeq" id="YP_009364826.1">
    <property type="nucleotide sequence ID" value="NC_034672.1"/>
</dbReference>
<dbReference type="InterPro" id="IPR020040">
    <property type="entry name" value="Ribosomal_uL6_a/b-dom"/>
</dbReference>
<reference evidence="6" key="1">
    <citation type="journal article" date="2017" name="Mitochondrial DNA Part B Resour">
        <title>The complete mitogenome of the rockweed Fucus distichus (Fucaceae, Phaeophyceae).</title>
        <authorList>
            <person name="Hughey J.R."/>
            <person name="Gabrielson P.W."/>
        </authorList>
    </citation>
    <scope>NUCLEOTIDE SEQUENCE</scope>
</reference>
<organism evidence="6">
    <name type="scientific">Fucus distichus</name>
    <name type="common">Common rockweed</name>
    <name type="synonym">Brown alga</name>
    <dbReference type="NCBI Taxonomy" id="3012"/>
    <lineage>
        <taxon>Eukaryota</taxon>
        <taxon>Sar</taxon>
        <taxon>Stramenopiles</taxon>
        <taxon>Ochrophyta</taxon>
        <taxon>PX clade</taxon>
        <taxon>Phaeophyceae</taxon>
        <taxon>Fucales</taxon>
        <taxon>Fucaceae</taxon>
        <taxon>Fucus</taxon>
    </lineage>
</organism>
<dbReference type="GO" id="GO:0019843">
    <property type="term" value="F:rRNA binding"/>
    <property type="evidence" value="ECO:0007669"/>
    <property type="project" value="InterPro"/>
</dbReference>
<dbReference type="GO" id="GO:1990904">
    <property type="term" value="C:ribonucleoprotein complex"/>
    <property type="evidence" value="ECO:0007669"/>
    <property type="project" value="UniProtKB-KW"/>
</dbReference>
<evidence type="ECO:0000256" key="4">
    <source>
        <dbReference type="RuleBase" id="RU003869"/>
    </source>
</evidence>